<dbReference type="AlphaFoldDB" id="A0A644WFS0"/>
<sequence>MAFTRESLYDPEGRQMRVLIELHGGIYHLLLGVGKLLEDSMVTGHQSQSRFLQAVLQGCPCYCGTFNRIGTAPKFIQDYQRTPCHVGKYVGNLFHVSAEGGKLSLDGLLVPDIGIDIIKDGQCTALLCGNVSAELVEQGEQSHRLDGYRFSSGIRSADYHSPDVRIELHGDGNDLFAEQGVTRLDQGAVCNLQIGTTALFFPCPFCDGQPGIGLPYTKSKIGKFLSPRTNLIVELFQNFCDFDKNLVLCHHHGIIHLHQGIRFHEDGIAGRRTAGDETLHVGPSIAAYRNNQTAVTQCLLVGLHHFPVCMDELAAEA</sequence>
<name>A0A644WFS0_9ZZZZ</name>
<comment type="caution">
    <text evidence="1">The sequence shown here is derived from an EMBL/GenBank/DDBJ whole genome shotgun (WGS) entry which is preliminary data.</text>
</comment>
<organism evidence="1">
    <name type="scientific">bioreactor metagenome</name>
    <dbReference type="NCBI Taxonomy" id="1076179"/>
    <lineage>
        <taxon>unclassified sequences</taxon>
        <taxon>metagenomes</taxon>
        <taxon>ecological metagenomes</taxon>
    </lineage>
</organism>
<proteinExistence type="predicted"/>
<reference evidence="1" key="1">
    <citation type="submission" date="2019-08" db="EMBL/GenBank/DDBJ databases">
        <authorList>
            <person name="Kucharzyk K."/>
            <person name="Murdoch R.W."/>
            <person name="Higgins S."/>
            <person name="Loffler F."/>
        </authorList>
    </citation>
    <scope>NUCLEOTIDE SEQUENCE</scope>
</reference>
<evidence type="ECO:0000313" key="1">
    <source>
        <dbReference type="EMBL" id="MPM02622.1"/>
    </source>
</evidence>
<accession>A0A644WFS0</accession>
<protein>
    <submittedName>
        <fullName evidence="1">Uncharacterized protein</fullName>
    </submittedName>
</protein>
<dbReference type="EMBL" id="VSSQ01000884">
    <property type="protein sequence ID" value="MPM02622.1"/>
    <property type="molecule type" value="Genomic_DNA"/>
</dbReference>
<gene>
    <name evidence="1" type="ORF">SDC9_48876</name>
</gene>